<evidence type="ECO:0000313" key="7">
    <source>
        <dbReference type="Proteomes" id="UP000004738"/>
    </source>
</evidence>
<dbReference type="GO" id="GO:0008270">
    <property type="term" value="F:zinc ion binding"/>
    <property type="evidence" value="ECO:0007669"/>
    <property type="project" value="UniProtKB-KW"/>
</dbReference>
<dbReference type="PATRIC" id="fig|1224748.3.peg.1391"/>
<dbReference type="InterPro" id="IPR014240">
    <property type="entry name" value="YteA"/>
</dbReference>
<dbReference type="SUPFAM" id="SSF57716">
    <property type="entry name" value="Glucocorticoid receptor-like (DNA-binding domain)"/>
    <property type="match status" value="1"/>
</dbReference>
<protein>
    <submittedName>
        <fullName evidence="6">General stress protein 16O</fullName>
    </submittedName>
</protein>
<reference evidence="6 7" key="1">
    <citation type="journal article" date="2012" name="J. Bacteriol.">
        <title>Draft Genome Sequence of Bacillus isronensis Strain B3W22, Isolated from the Upper Atmosphere.</title>
        <authorList>
            <person name="Shivaji S."/>
            <person name="Ara S."/>
            <person name="Singh S.K."/>
            <person name="Bandi S."/>
            <person name="Singh A."/>
            <person name="Pinnaka A.K."/>
        </authorList>
    </citation>
    <scope>NUCLEOTIDE SEQUENCE [LARGE SCALE GENOMIC DNA]</scope>
    <source>
        <strain evidence="6 7">B3W22</strain>
    </source>
</reference>
<dbReference type="RefSeq" id="WP_008405131.1">
    <property type="nucleotide sequence ID" value="NZ_AMCK01000005.1"/>
</dbReference>
<feature type="domain" description="Zinc finger DksA/TraR C4-type" evidence="5">
    <location>
        <begin position="90"/>
        <end position="118"/>
    </location>
</feature>
<dbReference type="PANTHER" id="PTHR33823">
    <property type="entry name" value="RNA POLYMERASE-BINDING TRANSCRIPTION FACTOR DKSA-RELATED"/>
    <property type="match status" value="1"/>
</dbReference>
<dbReference type="InterPro" id="IPR037187">
    <property type="entry name" value="DnaK_N"/>
</dbReference>
<evidence type="ECO:0000313" key="6">
    <source>
        <dbReference type="EMBL" id="EKB45784.1"/>
    </source>
</evidence>
<evidence type="ECO:0000256" key="4">
    <source>
        <dbReference type="PROSITE-ProRule" id="PRU00510"/>
    </source>
</evidence>
<proteinExistence type="predicted"/>
<dbReference type="PROSITE" id="PS51128">
    <property type="entry name" value="ZF_DKSA_2"/>
    <property type="match status" value="1"/>
</dbReference>
<keyword evidence="1" id="KW-0479">Metal-binding</keyword>
<feature type="zinc finger region" description="dksA C4-type" evidence="4">
    <location>
        <begin position="95"/>
        <end position="119"/>
    </location>
</feature>
<keyword evidence="7" id="KW-1185">Reference proteome</keyword>
<dbReference type="NCBIfam" id="TIGR02890">
    <property type="entry name" value="bacill_yteA"/>
    <property type="match status" value="1"/>
</dbReference>
<dbReference type="SUPFAM" id="SSF109635">
    <property type="entry name" value="DnaK suppressor protein DksA, alpha-hairpin domain"/>
    <property type="match status" value="1"/>
</dbReference>
<evidence type="ECO:0000256" key="1">
    <source>
        <dbReference type="ARBA" id="ARBA00022723"/>
    </source>
</evidence>
<dbReference type="AlphaFoldDB" id="K1LNW5"/>
<name>K1LNW5_9BACL</name>
<dbReference type="Pfam" id="PF01258">
    <property type="entry name" value="zf-dskA_traR"/>
    <property type="match status" value="1"/>
</dbReference>
<evidence type="ECO:0000256" key="3">
    <source>
        <dbReference type="ARBA" id="ARBA00022833"/>
    </source>
</evidence>
<dbReference type="EMBL" id="AMCK01000005">
    <property type="protein sequence ID" value="EKB45784.1"/>
    <property type="molecule type" value="Genomic_DNA"/>
</dbReference>
<keyword evidence="2" id="KW-0863">Zinc-finger</keyword>
<dbReference type="Proteomes" id="UP000004738">
    <property type="component" value="Unassembled WGS sequence"/>
</dbReference>
<gene>
    <name evidence="6" type="primary">yocK_1</name>
    <name evidence="6" type="ORF">B857_01400</name>
</gene>
<comment type="caution">
    <text evidence="6">The sequence shown here is derived from an EMBL/GenBank/DDBJ whole genome shotgun (WGS) entry which is preliminary data.</text>
</comment>
<sequence>MMLSEKQLTKLKRLLIEQKRELIGDVNTNENELIARASLRDSTDELSTIDNHPADLATELYDREKDMALKVHSDDLLGQIEAAFDRMNNGTYGVCAKCQTEIPYDRLQAIPYTAFCIEHSDAKTPAADRPVEEQLLHPAVDNSFSNREKDDELQDNEDSFQIVAQYGNSDTPADFEGDFDHYNDLYKDKDDEDMYSALEILHVSKDDFLQGQISKEYADEARKHDYLD</sequence>
<dbReference type="PANTHER" id="PTHR33823:SF4">
    <property type="entry name" value="GENERAL STRESS PROTEIN 16O"/>
    <property type="match status" value="1"/>
</dbReference>
<evidence type="ECO:0000259" key="5">
    <source>
        <dbReference type="Pfam" id="PF01258"/>
    </source>
</evidence>
<dbReference type="Gene3D" id="1.20.120.910">
    <property type="entry name" value="DksA, coiled-coil domain"/>
    <property type="match status" value="1"/>
</dbReference>
<accession>K1LNW5</accession>
<organism evidence="6 7">
    <name type="scientific">Solibacillus isronensis B3W22</name>
    <dbReference type="NCBI Taxonomy" id="1224748"/>
    <lineage>
        <taxon>Bacteria</taxon>
        <taxon>Bacillati</taxon>
        <taxon>Bacillota</taxon>
        <taxon>Bacilli</taxon>
        <taxon>Bacillales</taxon>
        <taxon>Caryophanaceae</taxon>
        <taxon>Solibacillus</taxon>
    </lineage>
</organism>
<dbReference type="InterPro" id="IPR000962">
    <property type="entry name" value="Znf_DskA_TraR"/>
</dbReference>
<keyword evidence="3" id="KW-0862">Zinc</keyword>
<evidence type="ECO:0000256" key="2">
    <source>
        <dbReference type="ARBA" id="ARBA00022771"/>
    </source>
</evidence>